<dbReference type="Proteomes" id="UP000095751">
    <property type="component" value="Unassembled WGS sequence"/>
</dbReference>
<reference evidence="1 2" key="1">
    <citation type="submission" date="2016-09" db="EMBL/GenBank/DDBJ databases">
        <title>Extensive genetic diversity and differential bi-allelic expression allows diatom success in the polar Southern Ocean.</title>
        <authorList>
            <consortium name="DOE Joint Genome Institute"/>
            <person name="Mock T."/>
            <person name="Otillar R.P."/>
            <person name="Strauss J."/>
            <person name="Dupont C."/>
            <person name="Frickenhaus S."/>
            <person name="Maumus F."/>
            <person name="Mcmullan M."/>
            <person name="Sanges R."/>
            <person name="Schmutz J."/>
            <person name="Toseland A."/>
            <person name="Valas R."/>
            <person name="Veluchamy A."/>
            <person name="Ward B.J."/>
            <person name="Allen A."/>
            <person name="Barry K."/>
            <person name="Falciatore A."/>
            <person name="Ferrante M."/>
            <person name="Fortunato A.E."/>
            <person name="Gloeckner G."/>
            <person name="Gruber A."/>
            <person name="Hipkin R."/>
            <person name="Janech M."/>
            <person name="Kroth P."/>
            <person name="Leese F."/>
            <person name="Lindquist E."/>
            <person name="Lyon B.R."/>
            <person name="Martin J."/>
            <person name="Mayer C."/>
            <person name="Parker M."/>
            <person name="Quesneville H."/>
            <person name="Raymond J."/>
            <person name="Uhlig C."/>
            <person name="Valentin K.U."/>
            <person name="Worden A.Z."/>
            <person name="Armbrust E.V."/>
            <person name="Bowler C."/>
            <person name="Green B."/>
            <person name="Moulton V."/>
            <person name="Van Oosterhout C."/>
            <person name="Grigoriev I."/>
        </authorList>
    </citation>
    <scope>NUCLEOTIDE SEQUENCE [LARGE SCALE GENOMIC DNA]</scope>
    <source>
        <strain evidence="1 2">CCMP1102</strain>
    </source>
</reference>
<dbReference type="AlphaFoldDB" id="A0A1E7EWT5"/>
<keyword evidence="2" id="KW-1185">Reference proteome</keyword>
<accession>A0A1E7EWT5</accession>
<gene>
    <name evidence="1" type="ORF">FRACYDRAFT_247240</name>
</gene>
<dbReference type="InParanoid" id="A0A1E7EWT5"/>
<sequence>MKKSPGVTLFHPTNEDMYPKPKSFSTIQDYPQTEAGFKDLFEVYENKGMIVYKIFIKATMHYDELDLRNSMLNYLRANNLWMSSNLIYKNIDEMIGYISYGHDKMVWRPECKKKINKGIQALIQRGVATGTFWGGPSDDPVMCKGLVVRTTKAQERACMELLGLLDDNVLGNFYNITPKGIDKELGPQLYPDLLHTNNDTMNKLGSISVVNWPEELFLDHYNAASEIAGTIAIQVEKLLMDVWNCVAIEKTADTDTRGECLLLFRDQDIEKEKDTIGNLIEA</sequence>
<organism evidence="1 2">
    <name type="scientific">Fragilariopsis cylindrus CCMP1102</name>
    <dbReference type="NCBI Taxonomy" id="635003"/>
    <lineage>
        <taxon>Eukaryota</taxon>
        <taxon>Sar</taxon>
        <taxon>Stramenopiles</taxon>
        <taxon>Ochrophyta</taxon>
        <taxon>Bacillariophyta</taxon>
        <taxon>Bacillariophyceae</taxon>
        <taxon>Bacillariophycidae</taxon>
        <taxon>Bacillariales</taxon>
        <taxon>Bacillariaceae</taxon>
        <taxon>Fragilariopsis</taxon>
    </lineage>
</organism>
<name>A0A1E7EWT5_9STRA</name>
<protein>
    <submittedName>
        <fullName evidence="1">Uncharacterized protein</fullName>
    </submittedName>
</protein>
<proteinExistence type="predicted"/>
<dbReference type="EMBL" id="KV784372">
    <property type="protein sequence ID" value="OEU10299.1"/>
    <property type="molecule type" value="Genomic_DNA"/>
</dbReference>
<evidence type="ECO:0000313" key="2">
    <source>
        <dbReference type="Proteomes" id="UP000095751"/>
    </source>
</evidence>
<dbReference type="KEGG" id="fcy:FRACYDRAFT_247240"/>
<evidence type="ECO:0000313" key="1">
    <source>
        <dbReference type="EMBL" id="OEU10299.1"/>
    </source>
</evidence>